<name>A0A193FUT4_9BORD</name>
<reference evidence="1 2" key="1">
    <citation type="submission" date="2016-06" db="EMBL/GenBank/DDBJ databases">
        <title>Complete genome sequences of Bordetella bronchialis and Bordetella flabilis.</title>
        <authorList>
            <person name="LiPuma J.J."/>
            <person name="Spilker T."/>
        </authorList>
    </citation>
    <scope>NUCLEOTIDE SEQUENCE [LARGE SCALE GENOMIC DNA]</scope>
    <source>
        <strain evidence="1 2">AU17976</strain>
    </source>
</reference>
<dbReference type="EMBL" id="CP016171">
    <property type="protein sequence ID" value="ANN71517.1"/>
    <property type="molecule type" value="Genomic_DNA"/>
</dbReference>
<evidence type="ECO:0008006" key="3">
    <source>
        <dbReference type="Google" id="ProtNLM"/>
    </source>
</evidence>
<dbReference type="RefSeq" id="WP_066669029.1">
    <property type="nucleotide sequence ID" value="NZ_CP016171.1"/>
</dbReference>
<sequence length="319" mass="36490">MTTQDHTAALRERFEAWFRDNYHGRLDRNMPDRSYNDPTAHMMWTAVTALAQPQQPKIDVEHLIRTVLPGWYICDPQAVADDLRRYFDAWEEPKAIAWKTTHKSVCPPITEDKAIADAWREAGYPVVELFGQPQQPAGWRDIETAPKNNKRPLYLARFDAEGRLVELDFDGSWEYWEESWEMQHINGYTWVSNNGIEDPTHWAYQDEPIPTTAPAAQGDERAAFKAWYVDRYGRKPDMGQGSTIGRWEAWQARAALARQQGGGDAAIPSWAPERIYLIETGEGVVWCDCPSPAPDIDQDDAVEYVRAARAQRAEGDGHE</sequence>
<protein>
    <recommendedName>
        <fullName evidence="3">DUF551 domain-containing protein</fullName>
    </recommendedName>
</protein>
<proteinExistence type="predicted"/>
<dbReference type="STRING" id="463025.BAU08_09375"/>
<organism evidence="1 2">
    <name type="scientific">Bordetella bronchialis</name>
    <dbReference type="NCBI Taxonomy" id="463025"/>
    <lineage>
        <taxon>Bacteria</taxon>
        <taxon>Pseudomonadati</taxon>
        <taxon>Pseudomonadota</taxon>
        <taxon>Betaproteobacteria</taxon>
        <taxon>Burkholderiales</taxon>
        <taxon>Alcaligenaceae</taxon>
        <taxon>Bordetella</taxon>
    </lineage>
</organism>
<dbReference type="Proteomes" id="UP000092213">
    <property type="component" value="Chromosome"/>
</dbReference>
<gene>
    <name evidence="1" type="ORF">BAU08_09375</name>
</gene>
<evidence type="ECO:0000313" key="1">
    <source>
        <dbReference type="EMBL" id="ANN71517.1"/>
    </source>
</evidence>
<accession>A0A193FUT4</accession>
<evidence type="ECO:0000313" key="2">
    <source>
        <dbReference type="Proteomes" id="UP000092213"/>
    </source>
</evidence>
<dbReference type="AlphaFoldDB" id="A0A193FUT4"/>